<evidence type="ECO:0000313" key="2">
    <source>
        <dbReference type="Proteomes" id="UP000805193"/>
    </source>
</evidence>
<organism evidence="1 2">
    <name type="scientific">Ixodes persulcatus</name>
    <name type="common">Taiga tick</name>
    <dbReference type="NCBI Taxonomy" id="34615"/>
    <lineage>
        <taxon>Eukaryota</taxon>
        <taxon>Metazoa</taxon>
        <taxon>Ecdysozoa</taxon>
        <taxon>Arthropoda</taxon>
        <taxon>Chelicerata</taxon>
        <taxon>Arachnida</taxon>
        <taxon>Acari</taxon>
        <taxon>Parasitiformes</taxon>
        <taxon>Ixodida</taxon>
        <taxon>Ixodoidea</taxon>
        <taxon>Ixodidae</taxon>
        <taxon>Ixodinae</taxon>
        <taxon>Ixodes</taxon>
    </lineage>
</organism>
<reference evidence="1 2" key="1">
    <citation type="journal article" date="2020" name="Cell">
        <title>Large-Scale Comparative Analyses of Tick Genomes Elucidate Their Genetic Diversity and Vector Capacities.</title>
        <authorList>
            <consortium name="Tick Genome and Microbiome Consortium (TIGMIC)"/>
            <person name="Jia N."/>
            <person name="Wang J."/>
            <person name="Shi W."/>
            <person name="Du L."/>
            <person name="Sun Y."/>
            <person name="Zhan W."/>
            <person name="Jiang J.F."/>
            <person name="Wang Q."/>
            <person name="Zhang B."/>
            <person name="Ji P."/>
            <person name="Bell-Sakyi L."/>
            <person name="Cui X.M."/>
            <person name="Yuan T.T."/>
            <person name="Jiang B.G."/>
            <person name="Yang W.F."/>
            <person name="Lam T.T."/>
            <person name="Chang Q.C."/>
            <person name="Ding S.J."/>
            <person name="Wang X.J."/>
            <person name="Zhu J.G."/>
            <person name="Ruan X.D."/>
            <person name="Zhao L."/>
            <person name="Wei J.T."/>
            <person name="Ye R.Z."/>
            <person name="Que T.C."/>
            <person name="Du C.H."/>
            <person name="Zhou Y.H."/>
            <person name="Cheng J.X."/>
            <person name="Dai P.F."/>
            <person name="Guo W.B."/>
            <person name="Han X.H."/>
            <person name="Huang E.J."/>
            <person name="Li L.F."/>
            <person name="Wei W."/>
            <person name="Gao Y.C."/>
            <person name="Liu J.Z."/>
            <person name="Shao H.Z."/>
            <person name="Wang X."/>
            <person name="Wang C.C."/>
            <person name="Yang T.C."/>
            <person name="Huo Q.B."/>
            <person name="Li W."/>
            <person name="Chen H.Y."/>
            <person name="Chen S.E."/>
            <person name="Zhou L.G."/>
            <person name="Ni X.B."/>
            <person name="Tian J.H."/>
            <person name="Sheng Y."/>
            <person name="Liu T."/>
            <person name="Pan Y.S."/>
            <person name="Xia L.Y."/>
            <person name="Li J."/>
            <person name="Zhao F."/>
            <person name="Cao W.C."/>
        </authorList>
    </citation>
    <scope>NUCLEOTIDE SEQUENCE [LARGE SCALE GENOMIC DNA]</scope>
    <source>
        <strain evidence="1">Iper-2018</strain>
    </source>
</reference>
<proteinExistence type="predicted"/>
<sequence>MSHVVFRLAMTSGARSRKPPWNFRLARLACDDLIGQFDGSNIALSNFHHGGSPAKTEEEHIILFLRNFRLARLACDDLIGQFDGSNFALSNFHHGGSPAKTEEEHIILFLRYVSNKSSMRECALLFNMADSTQMAVIDRVLKFLCTIAPGIIYFAVDKDALAKD</sequence>
<comment type="caution">
    <text evidence="1">The sequence shown here is derived from an EMBL/GenBank/DDBJ whole genome shotgun (WGS) entry which is preliminary data.</text>
</comment>
<accession>A0AC60PL88</accession>
<dbReference type="Proteomes" id="UP000805193">
    <property type="component" value="Unassembled WGS sequence"/>
</dbReference>
<name>A0AC60PL88_IXOPE</name>
<evidence type="ECO:0000313" key="1">
    <source>
        <dbReference type="EMBL" id="KAG0421702.1"/>
    </source>
</evidence>
<keyword evidence="2" id="KW-1185">Reference proteome</keyword>
<protein>
    <submittedName>
        <fullName evidence="1">Uncharacterized protein</fullName>
    </submittedName>
</protein>
<dbReference type="EMBL" id="JABSTQ010010329">
    <property type="protein sequence ID" value="KAG0421702.1"/>
    <property type="molecule type" value="Genomic_DNA"/>
</dbReference>
<gene>
    <name evidence="1" type="ORF">HPB47_002423</name>
</gene>